<evidence type="ECO:0000256" key="2">
    <source>
        <dbReference type="ARBA" id="ARBA00022448"/>
    </source>
</evidence>
<sequence>MKSEVTVASLEDPKNSKQQWKWTLLASMANYIDSGSIVAGAASLSLWQSYFHMSNTALGLLAAFSSNAISAGIGSLIGGRICDLFGRKRIYSWDLLIYAFGMLWIIFAVNAWMLAVGYFIVGLAVGADVPASWTIIAENAPAKSRGKLSGMAQVLWNMGPIVCLLLSLALYPLGILGARLLFAHLFVVAIVTWLLRRGMVESVRWQTAVETATSVQSTAAGTVSKNVSAANGFRALFTKPHLGALVFLISMYGIWNLTAGTSGFFLPYILETVGGNSQSTSVLMQCLGFLFGVIGTALIFMPLSDRVNRRVLFGVSALIQVIGMSLLAIFPLTPVVALLHVFLGGFAGGFGQQAFFQLWSSELFPTMIRSTAQGLAFAVIRIGLGIWSLFVPVLTATGFTTLAWILTGFLFVSGLIGLIWAPQTRGKSLEEIEAERTGEQIVLPKKD</sequence>
<reference evidence="8 9" key="1">
    <citation type="submission" date="2016-10" db="EMBL/GenBank/DDBJ databases">
        <authorList>
            <person name="de Groot N.N."/>
        </authorList>
    </citation>
    <scope>NUCLEOTIDE SEQUENCE [LARGE SCALE GENOMIC DNA]</scope>
    <source>
        <strain evidence="8 9">DSM 44778</strain>
    </source>
</reference>
<evidence type="ECO:0000256" key="6">
    <source>
        <dbReference type="SAM" id="Phobius"/>
    </source>
</evidence>
<protein>
    <submittedName>
        <fullName evidence="8">MFS transporter, SP family, inositol transporter</fullName>
    </submittedName>
</protein>
<gene>
    <name evidence="8" type="ORF">SAMN05421852_12628</name>
</gene>
<feature type="domain" description="Major facilitator superfamily (MFS) profile" evidence="7">
    <location>
        <begin position="19"/>
        <end position="425"/>
    </location>
</feature>
<feature type="transmembrane region" description="Helical" evidence="6">
    <location>
        <begin position="24"/>
        <end position="46"/>
    </location>
</feature>
<dbReference type="AlphaFoldDB" id="A0A1I3UNJ3"/>
<evidence type="ECO:0000313" key="9">
    <source>
        <dbReference type="Proteomes" id="UP000199545"/>
    </source>
</evidence>
<accession>A0A1I3UNJ3</accession>
<feature type="transmembrane region" description="Helical" evidence="6">
    <location>
        <begin position="148"/>
        <end position="170"/>
    </location>
</feature>
<dbReference type="PROSITE" id="PS50850">
    <property type="entry name" value="MFS"/>
    <property type="match status" value="1"/>
</dbReference>
<feature type="transmembrane region" description="Helical" evidence="6">
    <location>
        <begin position="402"/>
        <end position="421"/>
    </location>
</feature>
<evidence type="ECO:0000256" key="1">
    <source>
        <dbReference type="ARBA" id="ARBA00004651"/>
    </source>
</evidence>
<dbReference type="OrthoDB" id="3252866at2"/>
<keyword evidence="5 6" id="KW-0472">Membrane</keyword>
<dbReference type="InterPro" id="IPR036259">
    <property type="entry name" value="MFS_trans_sf"/>
</dbReference>
<evidence type="ECO:0000256" key="5">
    <source>
        <dbReference type="ARBA" id="ARBA00023136"/>
    </source>
</evidence>
<keyword evidence="9" id="KW-1185">Reference proteome</keyword>
<organism evidence="8 9">
    <name type="scientific">Thermoflavimicrobium dichotomicum</name>
    <dbReference type="NCBI Taxonomy" id="46223"/>
    <lineage>
        <taxon>Bacteria</taxon>
        <taxon>Bacillati</taxon>
        <taxon>Bacillota</taxon>
        <taxon>Bacilli</taxon>
        <taxon>Bacillales</taxon>
        <taxon>Thermoactinomycetaceae</taxon>
        <taxon>Thermoflavimicrobium</taxon>
    </lineage>
</organism>
<dbReference type="Gene3D" id="1.20.1250.20">
    <property type="entry name" value="MFS general substrate transporter like domains"/>
    <property type="match status" value="1"/>
</dbReference>
<feature type="transmembrane region" description="Helical" evidence="6">
    <location>
        <begin position="90"/>
        <end position="109"/>
    </location>
</feature>
<evidence type="ECO:0000256" key="4">
    <source>
        <dbReference type="ARBA" id="ARBA00022989"/>
    </source>
</evidence>
<dbReference type="InterPro" id="IPR005829">
    <property type="entry name" value="Sugar_transporter_CS"/>
</dbReference>
<feature type="transmembrane region" description="Helical" evidence="6">
    <location>
        <begin position="115"/>
        <end position="136"/>
    </location>
</feature>
<dbReference type="GO" id="GO:0046943">
    <property type="term" value="F:carboxylic acid transmembrane transporter activity"/>
    <property type="evidence" value="ECO:0007669"/>
    <property type="project" value="TreeGrafter"/>
</dbReference>
<dbReference type="InterPro" id="IPR020846">
    <property type="entry name" value="MFS_dom"/>
</dbReference>
<feature type="transmembrane region" description="Helical" evidence="6">
    <location>
        <begin position="282"/>
        <end position="304"/>
    </location>
</feature>
<dbReference type="PANTHER" id="PTHR23508">
    <property type="entry name" value="CARBOXYLIC ACID TRANSPORTER PROTEIN HOMOLOG"/>
    <property type="match status" value="1"/>
</dbReference>
<dbReference type="RefSeq" id="WP_093231572.1">
    <property type="nucleotide sequence ID" value="NZ_FORR01000026.1"/>
</dbReference>
<dbReference type="STRING" id="46223.SAMN05421852_12628"/>
<dbReference type="GO" id="GO:0005886">
    <property type="term" value="C:plasma membrane"/>
    <property type="evidence" value="ECO:0007669"/>
    <property type="project" value="UniProtKB-SubCell"/>
</dbReference>
<dbReference type="InterPro" id="IPR005828">
    <property type="entry name" value="MFS_sugar_transport-like"/>
</dbReference>
<feature type="transmembrane region" description="Helical" evidence="6">
    <location>
        <begin position="371"/>
        <end position="390"/>
    </location>
</feature>
<proteinExistence type="predicted"/>
<feature type="transmembrane region" description="Helical" evidence="6">
    <location>
        <begin position="242"/>
        <end position="270"/>
    </location>
</feature>
<evidence type="ECO:0000313" key="8">
    <source>
        <dbReference type="EMBL" id="SFJ84610.1"/>
    </source>
</evidence>
<dbReference type="CDD" id="cd17316">
    <property type="entry name" value="MFS_SV2_like"/>
    <property type="match status" value="1"/>
</dbReference>
<dbReference type="PANTHER" id="PTHR23508:SF10">
    <property type="entry name" value="CARBOXYLIC ACID TRANSPORTER PROTEIN HOMOLOG"/>
    <property type="match status" value="1"/>
</dbReference>
<keyword evidence="3 6" id="KW-0812">Transmembrane</keyword>
<feature type="transmembrane region" description="Helical" evidence="6">
    <location>
        <begin position="176"/>
        <end position="195"/>
    </location>
</feature>
<feature type="transmembrane region" description="Helical" evidence="6">
    <location>
        <begin position="311"/>
        <end position="330"/>
    </location>
</feature>
<dbReference type="Pfam" id="PF00083">
    <property type="entry name" value="Sugar_tr"/>
    <property type="match status" value="1"/>
</dbReference>
<evidence type="ECO:0000259" key="7">
    <source>
        <dbReference type="PROSITE" id="PS50850"/>
    </source>
</evidence>
<feature type="transmembrane region" description="Helical" evidence="6">
    <location>
        <begin position="58"/>
        <end position="78"/>
    </location>
</feature>
<evidence type="ECO:0000256" key="3">
    <source>
        <dbReference type="ARBA" id="ARBA00022692"/>
    </source>
</evidence>
<keyword evidence="2" id="KW-0813">Transport</keyword>
<name>A0A1I3UNJ3_9BACL</name>
<feature type="transmembrane region" description="Helical" evidence="6">
    <location>
        <begin position="336"/>
        <end position="359"/>
    </location>
</feature>
<dbReference type="Proteomes" id="UP000199545">
    <property type="component" value="Unassembled WGS sequence"/>
</dbReference>
<dbReference type="EMBL" id="FORR01000026">
    <property type="protein sequence ID" value="SFJ84610.1"/>
    <property type="molecule type" value="Genomic_DNA"/>
</dbReference>
<keyword evidence="4 6" id="KW-1133">Transmembrane helix</keyword>
<dbReference type="SUPFAM" id="SSF103473">
    <property type="entry name" value="MFS general substrate transporter"/>
    <property type="match status" value="1"/>
</dbReference>
<dbReference type="PROSITE" id="PS00217">
    <property type="entry name" value="SUGAR_TRANSPORT_2"/>
    <property type="match status" value="1"/>
</dbReference>
<comment type="subcellular location">
    <subcellularLocation>
        <location evidence="1">Cell membrane</location>
        <topology evidence="1">Multi-pass membrane protein</topology>
    </subcellularLocation>
</comment>